<dbReference type="EMBL" id="SNRW01008783">
    <property type="protein sequence ID" value="KAA6378989.1"/>
    <property type="molecule type" value="Genomic_DNA"/>
</dbReference>
<dbReference type="PANTHER" id="PTHR11241">
    <property type="entry name" value="DEOXYURIDINE 5'-TRIPHOSPHATE NUCLEOTIDOHYDROLASE"/>
    <property type="match status" value="1"/>
</dbReference>
<comment type="similarity">
    <text evidence="2 5">Belongs to the dUTPase family.</text>
</comment>
<dbReference type="InterPro" id="IPR008181">
    <property type="entry name" value="dUTPase"/>
</dbReference>
<comment type="caution">
    <text evidence="7">The sequence shown here is derived from an EMBL/GenBank/DDBJ whole genome shotgun (WGS) entry which is preliminary data.</text>
</comment>
<sequence>MSEENLELKVEKLSADAILPTRGTEQSVGLDLYSNVEATIKPHDRTAIETGIAVAIPRGYYGRVASRSGLSLKFGLEVGAGVIDPDYRGPLVVILYNHSNIEYKVTKGSRIAQLICEKCALPAIVEVAAGSFKSEKDLQTERGTKGFGSTGV</sequence>
<keyword evidence="5" id="KW-0460">Magnesium</keyword>
<gene>
    <name evidence="7" type="ORF">EZS28_025484</name>
</gene>
<evidence type="ECO:0000256" key="5">
    <source>
        <dbReference type="RuleBase" id="RU367024"/>
    </source>
</evidence>
<dbReference type="Pfam" id="PF00692">
    <property type="entry name" value="dUTPase"/>
    <property type="match status" value="1"/>
</dbReference>
<protein>
    <recommendedName>
        <fullName evidence="5">Deoxyuridine 5'-triphosphate nucleotidohydrolase</fullName>
        <shortName evidence="5">dUTPase</shortName>
        <ecNumber evidence="5">3.6.1.23</ecNumber>
    </recommendedName>
    <alternativeName>
        <fullName evidence="5">dUTP pyrophosphatase</fullName>
    </alternativeName>
</protein>
<evidence type="ECO:0000256" key="2">
    <source>
        <dbReference type="ARBA" id="ARBA00006581"/>
    </source>
</evidence>
<dbReference type="GO" id="GO:0046081">
    <property type="term" value="P:dUTP catabolic process"/>
    <property type="evidence" value="ECO:0007669"/>
    <property type="project" value="UniProtKB-UniRule"/>
</dbReference>
<organism evidence="7 8">
    <name type="scientific">Streblomastix strix</name>
    <dbReference type="NCBI Taxonomy" id="222440"/>
    <lineage>
        <taxon>Eukaryota</taxon>
        <taxon>Metamonada</taxon>
        <taxon>Preaxostyla</taxon>
        <taxon>Oxymonadida</taxon>
        <taxon>Streblomastigidae</taxon>
        <taxon>Streblomastix</taxon>
    </lineage>
</organism>
<dbReference type="InterPro" id="IPR036157">
    <property type="entry name" value="dUTPase-like_sf"/>
</dbReference>
<dbReference type="GO" id="GO:0006226">
    <property type="term" value="P:dUMP biosynthetic process"/>
    <property type="evidence" value="ECO:0007669"/>
    <property type="project" value="UniProtKB-UniRule"/>
</dbReference>
<dbReference type="InterPro" id="IPR029054">
    <property type="entry name" value="dUTPase-like"/>
</dbReference>
<reference evidence="7 8" key="1">
    <citation type="submission" date="2019-03" db="EMBL/GenBank/DDBJ databases">
        <title>Single cell metagenomics reveals metabolic interactions within the superorganism composed of flagellate Streblomastix strix and complex community of Bacteroidetes bacteria on its surface.</title>
        <authorList>
            <person name="Treitli S.C."/>
            <person name="Kolisko M."/>
            <person name="Husnik F."/>
            <person name="Keeling P."/>
            <person name="Hampl V."/>
        </authorList>
    </citation>
    <scope>NUCLEOTIDE SEQUENCE [LARGE SCALE GENOMIC DNA]</scope>
    <source>
        <strain evidence="7">ST1C</strain>
    </source>
</reference>
<dbReference type="AlphaFoldDB" id="A0A5J4V909"/>
<comment type="pathway">
    <text evidence="1 5">Pyrimidine metabolism; dUMP biosynthesis; dUMP from dCTP (dUTP route): step 2/2.</text>
</comment>
<comment type="function">
    <text evidence="5">Involved in nucleotide metabolism via production of dUMP, the immediate precursor of thymidine nucleotides, and decreases the intracellular concentration of dUTP so that uracil cannot be incorporated into DNA.</text>
</comment>
<keyword evidence="5" id="KW-0479">Metal-binding</keyword>
<comment type="cofactor">
    <cofactor evidence="5">
        <name>Mg(2+)</name>
        <dbReference type="ChEBI" id="CHEBI:18420"/>
    </cofactor>
</comment>
<dbReference type="NCBIfam" id="NF001862">
    <property type="entry name" value="PRK00601.1"/>
    <property type="match status" value="1"/>
</dbReference>
<dbReference type="SUPFAM" id="SSF51283">
    <property type="entry name" value="dUTPase-like"/>
    <property type="match status" value="1"/>
</dbReference>
<feature type="domain" description="dUTPase-like" evidence="6">
    <location>
        <begin position="17"/>
        <end position="151"/>
    </location>
</feature>
<evidence type="ECO:0000256" key="1">
    <source>
        <dbReference type="ARBA" id="ARBA00005142"/>
    </source>
</evidence>
<name>A0A5J4V909_9EUKA</name>
<dbReference type="UniPathway" id="UPA00610">
    <property type="reaction ID" value="UER00666"/>
</dbReference>
<dbReference type="GO" id="GO:0004170">
    <property type="term" value="F:dUTP diphosphatase activity"/>
    <property type="evidence" value="ECO:0007669"/>
    <property type="project" value="UniProtKB-UniRule"/>
</dbReference>
<dbReference type="PANTHER" id="PTHR11241:SF0">
    <property type="entry name" value="DEOXYURIDINE 5'-TRIPHOSPHATE NUCLEOTIDOHYDROLASE"/>
    <property type="match status" value="1"/>
</dbReference>
<evidence type="ECO:0000256" key="4">
    <source>
        <dbReference type="ARBA" id="ARBA00023080"/>
    </source>
</evidence>
<keyword evidence="3 5" id="KW-0378">Hydrolase</keyword>
<dbReference type="NCBIfam" id="TIGR00576">
    <property type="entry name" value="dut"/>
    <property type="match status" value="1"/>
</dbReference>
<dbReference type="GO" id="GO:0000287">
    <property type="term" value="F:magnesium ion binding"/>
    <property type="evidence" value="ECO:0007669"/>
    <property type="project" value="UniProtKB-UniRule"/>
</dbReference>
<dbReference type="Proteomes" id="UP000324800">
    <property type="component" value="Unassembled WGS sequence"/>
</dbReference>
<evidence type="ECO:0000256" key="3">
    <source>
        <dbReference type="ARBA" id="ARBA00022801"/>
    </source>
</evidence>
<evidence type="ECO:0000313" key="7">
    <source>
        <dbReference type="EMBL" id="KAA6378989.1"/>
    </source>
</evidence>
<keyword evidence="4 5" id="KW-0546">Nucleotide metabolism</keyword>
<accession>A0A5J4V909</accession>
<dbReference type="InterPro" id="IPR033704">
    <property type="entry name" value="dUTPase_trimeric"/>
</dbReference>
<evidence type="ECO:0000259" key="6">
    <source>
        <dbReference type="Pfam" id="PF00692"/>
    </source>
</evidence>
<dbReference type="OrthoDB" id="419889at2759"/>
<dbReference type="EC" id="3.6.1.23" evidence="5"/>
<evidence type="ECO:0000313" key="8">
    <source>
        <dbReference type="Proteomes" id="UP000324800"/>
    </source>
</evidence>
<comment type="catalytic activity">
    <reaction evidence="5">
        <text>dUTP + H2O = dUMP + diphosphate + H(+)</text>
        <dbReference type="Rhea" id="RHEA:10248"/>
        <dbReference type="ChEBI" id="CHEBI:15377"/>
        <dbReference type="ChEBI" id="CHEBI:15378"/>
        <dbReference type="ChEBI" id="CHEBI:33019"/>
        <dbReference type="ChEBI" id="CHEBI:61555"/>
        <dbReference type="ChEBI" id="CHEBI:246422"/>
        <dbReference type="EC" id="3.6.1.23"/>
    </reaction>
</comment>
<proteinExistence type="inferred from homology"/>
<dbReference type="CDD" id="cd07557">
    <property type="entry name" value="trimeric_dUTPase"/>
    <property type="match status" value="1"/>
</dbReference>
<dbReference type="Gene3D" id="2.70.40.10">
    <property type="match status" value="1"/>
</dbReference>